<evidence type="ECO:0000313" key="2">
    <source>
        <dbReference type="Proteomes" id="UP000001400"/>
    </source>
</evidence>
<evidence type="ECO:0000313" key="1">
    <source>
        <dbReference type="EMBL" id="ADD08294.1"/>
    </source>
</evidence>
<dbReference type="eggNOG" id="arCOG13515">
    <property type="taxonomic scope" value="Archaea"/>
</dbReference>
<name>B5IA69_ACIB4</name>
<dbReference type="STRING" id="439481.Aboo_0483"/>
<accession>B5IA69</accession>
<protein>
    <submittedName>
        <fullName evidence="1">Uncharacterized protein</fullName>
    </submittedName>
</protein>
<dbReference type="RefSeq" id="WP_008081923.1">
    <property type="nucleotide sequence ID" value="NC_013926.1"/>
</dbReference>
<proteinExistence type="predicted"/>
<sequence length="97" mass="11659">MKIVENENKIVLKFNSFKSLIIDKNSRKIKYWDGQVDFDDIIGYWKNYHPGGKLFVYYIMLLTRKKIHKITPELEDEELIDKILEILKSTIPREVKE</sequence>
<dbReference type="HOGENOM" id="CLU_2339982_0_0_2"/>
<organism evidence="1 2">
    <name type="scientific">Aciduliprofundum boonei (strain DSM 19572 / T469)</name>
    <dbReference type="NCBI Taxonomy" id="439481"/>
    <lineage>
        <taxon>Archaea</taxon>
        <taxon>Methanobacteriati</taxon>
        <taxon>Thermoplasmatota</taxon>
        <taxon>DHVE2 group</taxon>
        <taxon>Candidatus Aciduliprofundum</taxon>
    </lineage>
</organism>
<reference evidence="1" key="1">
    <citation type="submission" date="2010-02" db="EMBL/GenBank/DDBJ databases">
        <title>Complete sequence of Aciduliprofundum boonei T469.</title>
        <authorList>
            <consortium name="US DOE Joint Genome Institute"/>
            <person name="Lucas S."/>
            <person name="Copeland A."/>
            <person name="Lapidus A."/>
            <person name="Cheng J.-F."/>
            <person name="Bruce D."/>
            <person name="Goodwin L."/>
            <person name="Pitluck S."/>
            <person name="Saunders E."/>
            <person name="Detter J.C."/>
            <person name="Han C."/>
            <person name="Tapia R."/>
            <person name="Land M."/>
            <person name="Hauser L."/>
            <person name="Kyrpides N."/>
            <person name="Mikhailova N."/>
            <person name="Flores G."/>
            <person name="Reysenbach A.-L."/>
            <person name="Woyke T."/>
        </authorList>
    </citation>
    <scope>NUCLEOTIDE SEQUENCE</scope>
    <source>
        <strain evidence="1">T469</strain>
    </source>
</reference>
<gene>
    <name evidence="1" type="ordered locus">Aboo_0483</name>
</gene>
<keyword evidence="2" id="KW-1185">Reference proteome</keyword>
<dbReference type="OrthoDB" id="366644at2157"/>
<dbReference type="EMBL" id="CP001941">
    <property type="protein sequence ID" value="ADD08294.1"/>
    <property type="molecule type" value="Genomic_DNA"/>
</dbReference>
<dbReference type="AlphaFoldDB" id="B5IA69"/>
<dbReference type="Proteomes" id="UP000001400">
    <property type="component" value="Chromosome"/>
</dbReference>
<dbReference type="KEGG" id="abi:Aboo_0483"/>
<dbReference type="GeneID" id="8827428"/>